<keyword evidence="2" id="KW-1185">Reference proteome</keyword>
<gene>
    <name evidence="1" type="ORF">L6452_31428</name>
</gene>
<protein>
    <submittedName>
        <fullName evidence="1">Uncharacterized protein</fullName>
    </submittedName>
</protein>
<dbReference type="Proteomes" id="UP001055879">
    <property type="component" value="Linkage Group LG11"/>
</dbReference>
<organism evidence="1 2">
    <name type="scientific">Arctium lappa</name>
    <name type="common">Greater burdock</name>
    <name type="synonym">Lappa major</name>
    <dbReference type="NCBI Taxonomy" id="4217"/>
    <lineage>
        <taxon>Eukaryota</taxon>
        <taxon>Viridiplantae</taxon>
        <taxon>Streptophyta</taxon>
        <taxon>Embryophyta</taxon>
        <taxon>Tracheophyta</taxon>
        <taxon>Spermatophyta</taxon>
        <taxon>Magnoliopsida</taxon>
        <taxon>eudicotyledons</taxon>
        <taxon>Gunneridae</taxon>
        <taxon>Pentapetalae</taxon>
        <taxon>asterids</taxon>
        <taxon>campanulids</taxon>
        <taxon>Asterales</taxon>
        <taxon>Asteraceae</taxon>
        <taxon>Carduoideae</taxon>
        <taxon>Cardueae</taxon>
        <taxon>Arctiinae</taxon>
        <taxon>Arctium</taxon>
    </lineage>
</organism>
<sequence>MPKLMSVYCNYIHFKILKFKLKKNLIRRFISPTNHMPRFKNFIPKIPSTLFQILSPSSRERHRKQTLKECVSINP</sequence>
<comment type="caution">
    <text evidence="1">The sequence shown here is derived from an EMBL/GenBank/DDBJ whole genome shotgun (WGS) entry which is preliminary data.</text>
</comment>
<evidence type="ECO:0000313" key="2">
    <source>
        <dbReference type="Proteomes" id="UP001055879"/>
    </source>
</evidence>
<proteinExistence type="predicted"/>
<reference evidence="2" key="1">
    <citation type="journal article" date="2022" name="Mol. Ecol. Resour.">
        <title>The genomes of chicory, endive, great burdock and yacon provide insights into Asteraceae palaeo-polyploidization history and plant inulin production.</title>
        <authorList>
            <person name="Fan W."/>
            <person name="Wang S."/>
            <person name="Wang H."/>
            <person name="Wang A."/>
            <person name="Jiang F."/>
            <person name="Liu H."/>
            <person name="Zhao H."/>
            <person name="Xu D."/>
            <person name="Zhang Y."/>
        </authorList>
    </citation>
    <scope>NUCLEOTIDE SEQUENCE [LARGE SCALE GENOMIC DNA]</scope>
    <source>
        <strain evidence="2">cv. Niubang</strain>
    </source>
</reference>
<evidence type="ECO:0000313" key="1">
    <source>
        <dbReference type="EMBL" id="KAI3691629.1"/>
    </source>
</evidence>
<reference evidence="1 2" key="2">
    <citation type="journal article" date="2022" name="Mol. Ecol. Resour.">
        <title>The genomes of chicory, endive, great burdock and yacon provide insights into Asteraceae paleo-polyploidization history and plant inulin production.</title>
        <authorList>
            <person name="Fan W."/>
            <person name="Wang S."/>
            <person name="Wang H."/>
            <person name="Wang A."/>
            <person name="Jiang F."/>
            <person name="Liu H."/>
            <person name="Zhao H."/>
            <person name="Xu D."/>
            <person name="Zhang Y."/>
        </authorList>
    </citation>
    <scope>NUCLEOTIDE SEQUENCE [LARGE SCALE GENOMIC DNA]</scope>
    <source>
        <strain evidence="2">cv. Niubang</strain>
    </source>
</reference>
<name>A0ACB8Z318_ARCLA</name>
<dbReference type="EMBL" id="CM042057">
    <property type="protein sequence ID" value="KAI3691629.1"/>
    <property type="molecule type" value="Genomic_DNA"/>
</dbReference>
<accession>A0ACB8Z318</accession>